<dbReference type="OrthoDB" id="9146156at2"/>
<reference evidence="3 4" key="1">
    <citation type="submission" date="2017-11" db="EMBL/GenBank/DDBJ databases">
        <title>Genome sequence of the oocydin A producing rhizobacterium Serratia plymuthica 4Rx5.</title>
        <authorList>
            <person name="Matilla M.A."/>
            <person name="Udaondo Z."/>
            <person name="Salmond G.P.C."/>
        </authorList>
    </citation>
    <scope>NUCLEOTIDE SEQUENCE [LARGE SCALE GENOMIC DNA]</scope>
    <source>
        <strain evidence="3 4">4Rx5</strain>
    </source>
</reference>
<comment type="caution">
    <text evidence="3">The sequence shown here is derived from an EMBL/GenBank/DDBJ whole genome shotgun (WGS) entry which is preliminary data.</text>
</comment>
<feature type="domain" description="CHAT" evidence="2">
    <location>
        <begin position="1053"/>
        <end position="1360"/>
    </location>
</feature>
<protein>
    <submittedName>
        <fullName evidence="3">CHAT domain-containing protein</fullName>
    </submittedName>
</protein>
<dbReference type="Proteomes" id="UP000248196">
    <property type="component" value="Unassembled WGS sequence"/>
</dbReference>
<proteinExistence type="predicted"/>
<dbReference type="Pfam" id="PF12770">
    <property type="entry name" value="CHAT"/>
    <property type="match status" value="1"/>
</dbReference>
<evidence type="ECO:0000256" key="1">
    <source>
        <dbReference type="SAM" id="SignalP"/>
    </source>
</evidence>
<dbReference type="InterPro" id="IPR024983">
    <property type="entry name" value="CHAT_dom"/>
</dbReference>
<dbReference type="EMBL" id="PESE01000001">
    <property type="protein sequence ID" value="PYD40743.1"/>
    <property type="molecule type" value="Genomic_DNA"/>
</dbReference>
<dbReference type="PANTHER" id="PTHR10098">
    <property type="entry name" value="RAPSYN-RELATED"/>
    <property type="match status" value="1"/>
</dbReference>
<accession>A0A318PFE0</accession>
<dbReference type="RefSeq" id="WP_004946603.1">
    <property type="nucleotide sequence ID" value="NZ_PESE01000001.1"/>
</dbReference>
<evidence type="ECO:0000259" key="2">
    <source>
        <dbReference type="Pfam" id="PF12770"/>
    </source>
</evidence>
<feature type="chain" id="PRO_5016440273" evidence="1">
    <location>
        <begin position="21"/>
        <end position="1364"/>
    </location>
</feature>
<organism evidence="3 4">
    <name type="scientific">Serratia plymuthica</name>
    <dbReference type="NCBI Taxonomy" id="82996"/>
    <lineage>
        <taxon>Bacteria</taxon>
        <taxon>Pseudomonadati</taxon>
        <taxon>Pseudomonadota</taxon>
        <taxon>Gammaproteobacteria</taxon>
        <taxon>Enterobacterales</taxon>
        <taxon>Yersiniaceae</taxon>
        <taxon>Serratia</taxon>
    </lineage>
</organism>
<dbReference type="InterPro" id="IPR028994">
    <property type="entry name" value="Integrin_alpha_N"/>
</dbReference>
<evidence type="ECO:0000313" key="4">
    <source>
        <dbReference type="Proteomes" id="UP000248196"/>
    </source>
</evidence>
<name>A0A318PFE0_SERPL</name>
<dbReference type="SUPFAM" id="SSF69318">
    <property type="entry name" value="Integrin alpha N-terminal domain"/>
    <property type="match status" value="1"/>
</dbReference>
<evidence type="ECO:0000313" key="3">
    <source>
        <dbReference type="EMBL" id="PYD40743.1"/>
    </source>
</evidence>
<sequence length="1364" mass="150354">MKWRNAFFFIIFVFNHTAAAAENNIRCATNSLLIELQQTLPAITSENKDEALLKKTRAIDQKILNSVNPATLSACDITLLLTIAEQRIIYAYAPAADIYDVFKISPPISTKDPRVAQWLDIITQTWQRVLNGADEAGWPVVQKTIAMEETLSQLALSGQRENDTQLLAKLALIHVDNDKARAITFIDRIPNISIPEKLPTPLRTLLAQAYLSLSLFEQAESMLPRENDNTPEYKRIADGIALARQASNTLFSCVGDPWRLSAQNPPLQQGLLWLLITSPTRGESPFLAPSSTDAEGSLQTTIGTRCPEPPATTAVPPLTQIFDASPTPIPGLDETGLRSPVAAQALPLLSLPVEMQSTLKSLMSKTITPAGESQIAEQILDKRFYSHLISAAHAAFPDPDAENSEAEPEDIDALEIFQTPNALILHIGNFSTAEQLLLLIDNQQQARIFLTQGHSASISFADATGDGEPDLIVAGYTTSSKYLTASVVDLKQQHYYAFNSGETLYQGNLQALDINGDKIAEITLSAMDHERLLSQCNQCPGQRSFYLYRLSPEHHGFVLITRYSDPAETANDATSDMFGINQAAALAFSRGNSEKLLRDFEDGTLPMDTEANAEAATAEVSALVEEYYQVSDYLSGERVNKRISRRLDTLPETSWKPLLLAKYRATLADTLLNAGFDREALVTIDDPNVTIMVEQQKIPAGLVNAVIARAAFGVGDLTRAWQANRRVVATKEPFEGKEEYAQFLLDIGEKQQARELIESDIRSSALVLQASLTNEPALKMSLLQRALILARDQMSQDDVNDIFFQAGKWARDDGDIALSTRFFTPLLFQSSPRWCHRNGANLLLALGNNAAAAGDDETALQIWKAAELTGEATDAAARVSALQNIANHETGDLRFATIEKAYDAATRHRSHLPGEDRKINFVALTDTIAEAYFQQALTRNMTTDELLAKMEQWRFQVFSQLYMSAEHQAQAASSGESLRQKLQTGDTLVVFYVSKAASFATVSTREASRTIHLPLAPDVLAHDIDRLQVLITPADASSKLMIKSDRISPELKENLEHLYQTLIAPLSIPEQTQRLIIVPDKVLQGIPWEALSQPTTTLWERMKLEMGYADLSPLIEKYAITVLPSASLMQQAGSSHITSAVLIASSVGLHDASKIAQLPEAYRQVLGKGVDALQATNAELDSLQTVLQLPATQVKSWYFPARADKPQPTPTALRDVLDSLPGKSLIHLAAHGFFIPTQPMASFIFLNDQPGILLLQAADLMQTNLHQAELVMLSACSSGNVTIPVGQEVMGFWRALFASGARRVLLTRWQIDDATTRLYSEQLYKAIQQGHSIAQSSRQAILAVRKEHAHPWFWSGYMLSERRD</sequence>
<gene>
    <name evidence="3" type="ORF">CT690_05540</name>
</gene>
<keyword evidence="1" id="KW-0732">Signal</keyword>
<feature type="signal peptide" evidence="1">
    <location>
        <begin position="1"/>
        <end position="20"/>
    </location>
</feature>
<dbReference type="PANTHER" id="PTHR10098:SF108">
    <property type="entry name" value="TETRATRICOPEPTIDE REPEAT PROTEIN 28"/>
    <property type="match status" value="1"/>
</dbReference>